<proteinExistence type="predicted"/>
<sequence>MYPTSSTLPSHTDSGNPRSFLFISNWANGASSLMSSSRPTNTLTRSVTPSLTSTTSKLRGAIPLPHLLVKSKSSSQLRDSGIEGVGAGSGEGGGGSAMAAPAVAPPVSAIRDEAMMDTRTPSPSPGTPDHADDSQAPNGETQAAAAPTNEDDADYKPDLSQEVAMLSTKLVNAINYQTNLDDTLQSTRHELTQSQRELRRVRAEKRSLDDAITQGVLVKKSEVDKTIAALRADLARETLARENAEKARRQTDGELENLTANLFEEANKMVASARRDTEAVERRNERLEGKVRDTEALVQSQQEQLSDLKGTLEKVSLGGGGMRESGGVGSAPGTPVVGSGSWDNPAAALNHNGTSTPSGGDHTAEEAQEEVQPNHPLHFSHLISPVLRTDITAYTDFTELLSWARRSTANSPHSRSTSGANAASQTNLTSMTSSPNLPGAFTFSSSSSNNSPTTASNWPPPLKDSKFYKRCQTEDLEPTLRLDLAPGLSFLSRRTVTSALLTGTLAIEPFSPPPAAASKYTSAYYGTSTIFSCSLCGEGRGGELYARRHRLRVSESEDAARYPLCAFCLERVRSCADFVGWLRMVREGYVKVGKGVWEECVRLRERMFWARLGGGVVPVRGQQQQQQQQQQRESFQSNRQLAEEEREMEEKMDEVNEKLESAAEEPLKKEGEIRMQTAYDDGEEGLGIGRAIVDMSYSTAVPEVQPRPRPSSSSRQDPRPVDVATPPPPQREDPPQRPSSPPQATTLSASTAGAEEEEEGEMRTPPETPAAGGEEERGRMSHTISAEESARPALLAQPEGDRRRPSSVLARVRAMEGRGK</sequence>
<protein>
    <submittedName>
        <fullName evidence="1">Rab guanine nucleotide exchange factor S2</fullName>
    </submittedName>
</protein>
<comment type="caution">
    <text evidence="1">The sequence shown here is derived from an EMBL/GenBank/DDBJ whole genome shotgun (WGS) entry which is preliminary data.</text>
</comment>
<evidence type="ECO:0000313" key="1">
    <source>
        <dbReference type="EMBL" id="KAK3697118.1"/>
    </source>
</evidence>
<gene>
    <name evidence="1" type="primary">SEC2_2</name>
    <name evidence="1" type="ORF">LTR37_017614</name>
</gene>
<accession>A0ACC3MKW4</accession>
<dbReference type="Proteomes" id="UP001281147">
    <property type="component" value="Unassembled WGS sequence"/>
</dbReference>
<organism evidence="1 2">
    <name type="scientific">Vermiconidia calcicola</name>
    <dbReference type="NCBI Taxonomy" id="1690605"/>
    <lineage>
        <taxon>Eukaryota</taxon>
        <taxon>Fungi</taxon>
        <taxon>Dikarya</taxon>
        <taxon>Ascomycota</taxon>
        <taxon>Pezizomycotina</taxon>
        <taxon>Dothideomycetes</taxon>
        <taxon>Dothideomycetidae</taxon>
        <taxon>Mycosphaerellales</taxon>
        <taxon>Extremaceae</taxon>
        <taxon>Vermiconidia</taxon>
    </lineage>
</organism>
<keyword evidence="2" id="KW-1185">Reference proteome</keyword>
<dbReference type="EMBL" id="JAUTXU010000231">
    <property type="protein sequence ID" value="KAK3697118.1"/>
    <property type="molecule type" value="Genomic_DNA"/>
</dbReference>
<reference evidence="1" key="1">
    <citation type="submission" date="2023-07" db="EMBL/GenBank/DDBJ databases">
        <title>Black Yeasts Isolated from many extreme environments.</title>
        <authorList>
            <person name="Coleine C."/>
            <person name="Stajich J.E."/>
            <person name="Selbmann L."/>
        </authorList>
    </citation>
    <scope>NUCLEOTIDE SEQUENCE</scope>
    <source>
        <strain evidence="1">CCFEE 5714</strain>
    </source>
</reference>
<evidence type="ECO:0000313" key="2">
    <source>
        <dbReference type="Proteomes" id="UP001281147"/>
    </source>
</evidence>
<name>A0ACC3MKW4_9PEZI</name>